<dbReference type="GO" id="GO:0016812">
    <property type="term" value="F:hydrolase activity, acting on carbon-nitrogen (but not peptide) bonds, in cyclic amides"/>
    <property type="evidence" value="ECO:0007669"/>
    <property type="project" value="TreeGrafter"/>
</dbReference>
<evidence type="ECO:0000259" key="1">
    <source>
        <dbReference type="Pfam" id="PF07969"/>
    </source>
</evidence>
<dbReference type="PANTHER" id="PTHR11647:SF1">
    <property type="entry name" value="COLLAPSIN RESPONSE MEDIATOR PROTEIN"/>
    <property type="match status" value="1"/>
</dbReference>
<dbReference type="CDD" id="cd01297">
    <property type="entry name" value="D-aminoacylase"/>
    <property type="match status" value="1"/>
</dbReference>
<name>A0A6M3ZPC6_9BURK</name>
<dbReference type="GO" id="GO:0016811">
    <property type="term" value="F:hydrolase activity, acting on carbon-nitrogen (but not peptide) bonds, in linear amides"/>
    <property type="evidence" value="ECO:0007669"/>
    <property type="project" value="InterPro"/>
</dbReference>
<dbReference type="EMBL" id="CP008956">
    <property type="protein sequence ID" value="QJQ00448.1"/>
    <property type="molecule type" value="Genomic_DNA"/>
</dbReference>
<dbReference type="GO" id="GO:0005829">
    <property type="term" value="C:cytosol"/>
    <property type="evidence" value="ECO:0007669"/>
    <property type="project" value="TreeGrafter"/>
</dbReference>
<dbReference type="Gene3D" id="3.30.1490.130">
    <property type="entry name" value="D-aminoacylase. Domain 3"/>
    <property type="match status" value="1"/>
</dbReference>
<evidence type="ECO:0000313" key="3">
    <source>
        <dbReference type="Proteomes" id="UP000501648"/>
    </source>
</evidence>
<dbReference type="InterPro" id="IPR032466">
    <property type="entry name" value="Metal_Hydrolase"/>
</dbReference>
<feature type="domain" description="Amidohydrolase 3" evidence="1">
    <location>
        <begin position="60"/>
        <end position="475"/>
    </location>
</feature>
<dbReference type="InterPro" id="IPR011059">
    <property type="entry name" value="Metal-dep_hydrolase_composite"/>
</dbReference>
<dbReference type="InterPro" id="IPR023100">
    <property type="entry name" value="D-aminoacylase_insert_dom_sf"/>
</dbReference>
<evidence type="ECO:0000313" key="2">
    <source>
        <dbReference type="EMBL" id="QJQ00448.1"/>
    </source>
</evidence>
<dbReference type="Proteomes" id="UP000501648">
    <property type="component" value="Chromosome"/>
</dbReference>
<dbReference type="InterPro" id="IPR013108">
    <property type="entry name" value="Amidohydro_3"/>
</dbReference>
<dbReference type="RefSeq" id="WP_017450655.1">
    <property type="nucleotide sequence ID" value="NZ_CP008956.1"/>
</dbReference>
<dbReference type="Pfam" id="PF07969">
    <property type="entry name" value="Amidohydro_3"/>
    <property type="match status" value="1"/>
</dbReference>
<dbReference type="Gene3D" id="2.30.40.10">
    <property type="entry name" value="Urease, subunit C, domain 1"/>
    <property type="match status" value="1"/>
</dbReference>
<dbReference type="SUPFAM" id="SSF51338">
    <property type="entry name" value="Composite domain of metallo-dependent hydrolases"/>
    <property type="match status" value="1"/>
</dbReference>
<dbReference type="SUPFAM" id="SSF51556">
    <property type="entry name" value="Metallo-dependent hydrolases"/>
    <property type="match status" value="1"/>
</dbReference>
<organism evidence="2 3">
    <name type="scientific">Herbaspirillum rubrisubalbicans Os34</name>
    <dbReference type="NCBI Taxonomy" id="1235827"/>
    <lineage>
        <taxon>Bacteria</taxon>
        <taxon>Pseudomonadati</taxon>
        <taxon>Pseudomonadota</taxon>
        <taxon>Betaproteobacteria</taxon>
        <taxon>Burkholderiales</taxon>
        <taxon>Oxalobacteraceae</taxon>
        <taxon>Herbaspirillum</taxon>
    </lineage>
</organism>
<dbReference type="AlphaFoldDB" id="A0A6M3ZPC6"/>
<dbReference type="Gene3D" id="3.20.20.140">
    <property type="entry name" value="Metal-dependent hydrolases"/>
    <property type="match status" value="1"/>
</dbReference>
<protein>
    <submittedName>
        <fullName evidence="2">D-aminoacylase</fullName>
    </submittedName>
</protein>
<accession>A0A6M3ZPC6</accession>
<proteinExistence type="predicted"/>
<dbReference type="PANTHER" id="PTHR11647">
    <property type="entry name" value="HYDRANTOINASE/DIHYDROPYRIMIDINASE FAMILY MEMBER"/>
    <property type="match status" value="1"/>
</dbReference>
<reference evidence="2 3" key="1">
    <citation type="journal article" date="2012" name="J. Bacteriol.">
        <title>Genome sequence of the pathogenic Herbaspirillum seropedicae strain Os34, isolated from rice roots.</title>
        <authorList>
            <person name="Ye W."/>
            <person name="Ye S."/>
            <person name="Liu J."/>
            <person name="Chang S."/>
            <person name="Chen M."/>
            <person name="Zhu B."/>
            <person name="Guo L."/>
            <person name="An Q."/>
        </authorList>
    </citation>
    <scope>NUCLEOTIDE SEQUENCE [LARGE SCALE GENOMIC DNA]</scope>
    <source>
        <strain evidence="2 3">Os34</strain>
    </source>
</reference>
<dbReference type="InterPro" id="IPR050378">
    <property type="entry name" value="Metallo-dep_Hydrolases_sf"/>
</dbReference>
<sequence>MISTTSATTHTAQGQRRCDTLIRHALVIDGSGADPFTADVAVCEGRIAAIGQLDQWQATQEIDARGRVLAPGFIDVHTHDDTNVIRTPEMFPKLSQGVTTVVVGNCGISAAPVLLKGEPPDPMNLLGKAEAFHYPSFASYVEAVNAAQPSINVAALVGHTALRNNQMDRLDRAATESEIAAMRAQLREALEHGALGLSTGLAYGNAINAPTAEVLALAEPLAEFGGLYATHLRSEFADILEAMEEAFRIGKHARVPVVISHLKCAGVENWGRSSEVLQALEAAARHQHVGCDCYPYTASSSTLDLKQVTSDYDIQVTWSEPHPEQGGKMLQQIAADWGVDLHAAAARLMPAGAVYHCMSDDDVNRILSHPATVVGSDGLPNDPLPHPRLWGAFPRVLGYYSREQKLFSLATAVHKMTGLSAQRFGLKLRGFVREGYHADLVLFDADTIRDAASFTDPMQPAHGIEAVWVNGQLAYRGQDKQATSARAGRFLARMVQKTSA</sequence>
<gene>
    <name evidence="2" type="ORF">C798_09435</name>
</gene>